<evidence type="ECO:0000313" key="3">
    <source>
        <dbReference type="EMBL" id="SPO01749.1"/>
    </source>
</evidence>
<gene>
    <name evidence="3" type="ORF">DNG_04422</name>
</gene>
<evidence type="ECO:0000256" key="2">
    <source>
        <dbReference type="SAM" id="SignalP"/>
    </source>
</evidence>
<dbReference type="AlphaFoldDB" id="A0AAE8MY16"/>
<keyword evidence="1" id="KW-0812">Transmembrane</keyword>
<keyword evidence="1" id="KW-0472">Membrane</keyword>
<protein>
    <submittedName>
        <fullName evidence="3">Uncharacterized protein</fullName>
    </submittedName>
</protein>
<dbReference type="EMBL" id="ONZQ02000005">
    <property type="protein sequence ID" value="SPO01749.1"/>
    <property type="molecule type" value="Genomic_DNA"/>
</dbReference>
<organism evidence="3 4">
    <name type="scientific">Cephalotrichum gorgonifer</name>
    <dbReference type="NCBI Taxonomy" id="2041049"/>
    <lineage>
        <taxon>Eukaryota</taxon>
        <taxon>Fungi</taxon>
        <taxon>Dikarya</taxon>
        <taxon>Ascomycota</taxon>
        <taxon>Pezizomycotina</taxon>
        <taxon>Sordariomycetes</taxon>
        <taxon>Hypocreomycetidae</taxon>
        <taxon>Microascales</taxon>
        <taxon>Microascaceae</taxon>
        <taxon>Cephalotrichum</taxon>
    </lineage>
</organism>
<feature type="chain" id="PRO_5042089024" evidence="2">
    <location>
        <begin position="22"/>
        <end position="254"/>
    </location>
</feature>
<keyword evidence="2" id="KW-0732">Signal</keyword>
<name>A0AAE8MY16_9PEZI</name>
<keyword evidence="4" id="KW-1185">Reference proteome</keyword>
<dbReference type="Proteomes" id="UP001187682">
    <property type="component" value="Unassembled WGS sequence"/>
</dbReference>
<accession>A0AAE8MY16</accession>
<feature type="transmembrane region" description="Helical" evidence="1">
    <location>
        <begin position="198"/>
        <end position="219"/>
    </location>
</feature>
<sequence>MANFRLVVQCLLSLSVLHAAAKKDDATTDVPLDSTGRFTGPLTTTFTPPESCLKEIHTTQSYGYPYLVLGCLGPAGNECCPSNWAKNRYFSPGVCPSGYQACTLPTTRQREETTNVCCPQNFDCPTDTIDYLCHSYVNTQVELPWTDISSTKTARLSKITATAIQIRFKASDSDVVPIPTESFNLPGPAVGLSTGAKAGIGVGVAVVVVGILATCYFLIKRRKSRQPAPQDVALLNVALEPEPEESPPPYSKGR</sequence>
<proteinExistence type="predicted"/>
<evidence type="ECO:0000256" key="1">
    <source>
        <dbReference type="SAM" id="Phobius"/>
    </source>
</evidence>
<feature type="signal peptide" evidence="2">
    <location>
        <begin position="1"/>
        <end position="21"/>
    </location>
</feature>
<evidence type="ECO:0000313" key="4">
    <source>
        <dbReference type="Proteomes" id="UP001187682"/>
    </source>
</evidence>
<reference evidence="3" key="1">
    <citation type="submission" date="2018-03" db="EMBL/GenBank/DDBJ databases">
        <authorList>
            <person name="Guldener U."/>
        </authorList>
    </citation>
    <scope>NUCLEOTIDE SEQUENCE</scope>
</reference>
<keyword evidence="1" id="KW-1133">Transmembrane helix</keyword>
<comment type="caution">
    <text evidence="3">The sequence shown here is derived from an EMBL/GenBank/DDBJ whole genome shotgun (WGS) entry which is preliminary data.</text>
</comment>